<evidence type="ECO:0000313" key="14">
    <source>
        <dbReference type="Proteomes" id="UP001190700"/>
    </source>
</evidence>
<comment type="similarity">
    <text evidence="4">Belongs to the glycosyltransferase 8 family.</text>
</comment>
<proteinExistence type="inferred from homology"/>
<comment type="subcellular location">
    <subcellularLocation>
        <location evidence="2">Endoplasmic reticulum lumen</location>
    </subcellularLocation>
</comment>
<dbReference type="Proteomes" id="UP001190700">
    <property type="component" value="Unassembled WGS sequence"/>
</dbReference>
<feature type="region of interest" description="Disordered" evidence="9">
    <location>
        <begin position="958"/>
        <end position="998"/>
    </location>
</feature>
<dbReference type="InterPro" id="IPR040692">
    <property type="entry name" value="UGGT_TRXL_3"/>
</dbReference>
<evidence type="ECO:0000256" key="4">
    <source>
        <dbReference type="ARBA" id="ARBA00006351"/>
    </source>
</evidence>
<reference evidence="13 14" key="1">
    <citation type="journal article" date="2015" name="Genome Biol. Evol.">
        <title>Comparative Genomics of a Bacterivorous Green Alga Reveals Evolutionary Causalities and Consequences of Phago-Mixotrophic Mode of Nutrition.</title>
        <authorList>
            <person name="Burns J.A."/>
            <person name="Paasch A."/>
            <person name="Narechania A."/>
            <person name="Kim E."/>
        </authorList>
    </citation>
    <scope>NUCLEOTIDE SEQUENCE [LARGE SCALE GENOMIC DNA]</scope>
    <source>
        <strain evidence="13 14">PLY_AMNH</strain>
    </source>
</reference>
<dbReference type="Pfam" id="PF18403">
    <property type="entry name" value="Thioredoxin_15"/>
    <property type="match status" value="1"/>
</dbReference>
<evidence type="ECO:0000256" key="2">
    <source>
        <dbReference type="ARBA" id="ARBA00004319"/>
    </source>
</evidence>
<evidence type="ECO:0000259" key="12">
    <source>
        <dbReference type="Pfam" id="PF18404"/>
    </source>
</evidence>
<evidence type="ECO:0000259" key="11">
    <source>
        <dbReference type="Pfam" id="PF18403"/>
    </source>
</evidence>
<dbReference type="PANTHER" id="PTHR11226:SF0">
    <property type="entry name" value="UDP-GLUCOSE:GLYCOPROTEIN GLUCOSYLTRANSFERASE"/>
    <property type="match status" value="1"/>
</dbReference>
<feature type="domain" description="UDP-glucose:glycoprotein glucosyltransferase thioredoxin-like" evidence="11">
    <location>
        <begin position="429"/>
        <end position="663"/>
    </location>
</feature>
<dbReference type="SUPFAM" id="SSF53448">
    <property type="entry name" value="Nucleotide-diphospho-sugar transferases"/>
    <property type="match status" value="1"/>
</dbReference>
<dbReference type="Pfam" id="PF18402">
    <property type="entry name" value="Thioredoxin_14"/>
    <property type="match status" value="1"/>
</dbReference>
<evidence type="ECO:0000256" key="5">
    <source>
        <dbReference type="ARBA" id="ARBA00022679"/>
    </source>
</evidence>
<gene>
    <name evidence="13" type="ORF">CYMTET_34808</name>
</gene>
<dbReference type="EMBL" id="LGRX02022022">
    <property type="protein sequence ID" value="KAK3256037.1"/>
    <property type="molecule type" value="Genomic_DNA"/>
</dbReference>
<comment type="pathway">
    <text evidence="3">Protein modification; protein glycosylation.</text>
</comment>
<dbReference type="InterPro" id="IPR040525">
    <property type="entry name" value="UGGT_TRXL_4"/>
</dbReference>
<dbReference type="InterPro" id="IPR029044">
    <property type="entry name" value="Nucleotide-diphossugar_trans"/>
</dbReference>
<dbReference type="GO" id="GO:0051082">
    <property type="term" value="F:unfolded protein binding"/>
    <property type="evidence" value="ECO:0007669"/>
    <property type="project" value="TreeGrafter"/>
</dbReference>
<dbReference type="GO" id="GO:0005788">
    <property type="term" value="C:endoplasmic reticulum lumen"/>
    <property type="evidence" value="ECO:0007669"/>
    <property type="project" value="UniProtKB-SubCell"/>
</dbReference>
<evidence type="ECO:0000256" key="9">
    <source>
        <dbReference type="SAM" id="MobiDB-lite"/>
    </source>
</evidence>
<dbReference type="Pfam" id="PF18404">
    <property type="entry name" value="Glyco_transf_24"/>
    <property type="match status" value="2"/>
</dbReference>
<dbReference type="GO" id="GO:0036503">
    <property type="term" value="P:ERAD pathway"/>
    <property type="evidence" value="ECO:0007669"/>
    <property type="project" value="TreeGrafter"/>
</dbReference>
<comment type="cofactor">
    <cofactor evidence="1">
        <name>Ca(2+)</name>
        <dbReference type="ChEBI" id="CHEBI:29108"/>
    </cofactor>
</comment>
<keyword evidence="8" id="KW-0325">Glycoprotein</keyword>
<evidence type="ECO:0000256" key="3">
    <source>
        <dbReference type="ARBA" id="ARBA00004922"/>
    </source>
</evidence>
<feature type="domain" description="UGGT thioredoxin-like" evidence="10">
    <location>
        <begin position="36"/>
        <end position="406"/>
    </location>
</feature>
<evidence type="ECO:0000256" key="8">
    <source>
        <dbReference type="ARBA" id="ARBA00023180"/>
    </source>
</evidence>
<evidence type="ECO:0000256" key="7">
    <source>
        <dbReference type="ARBA" id="ARBA00022824"/>
    </source>
</evidence>
<feature type="compositionally biased region" description="Acidic residues" evidence="9">
    <location>
        <begin position="981"/>
        <end position="998"/>
    </location>
</feature>
<feature type="domain" description="Glucosyltransferase 24 catalytic" evidence="12">
    <location>
        <begin position="1030"/>
        <end position="1206"/>
    </location>
</feature>
<dbReference type="GO" id="GO:0018279">
    <property type="term" value="P:protein N-linked glycosylation via asparagine"/>
    <property type="evidence" value="ECO:0007669"/>
    <property type="project" value="TreeGrafter"/>
</dbReference>
<evidence type="ECO:0000256" key="1">
    <source>
        <dbReference type="ARBA" id="ARBA00001913"/>
    </source>
</evidence>
<protein>
    <recommendedName>
        <fullName evidence="15">UDP-glucose:glycoprotein glucosyltransferase</fullName>
    </recommendedName>
</protein>
<keyword evidence="14" id="KW-1185">Reference proteome</keyword>
<organism evidence="13 14">
    <name type="scientific">Cymbomonas tetramitiformis</name>
    <dbReference type="NCBI Taxonomy" id="36881"/>
    <lineage>
        <taxon>Eukaryota</taxon>
        <taxon>Viridiplantae</taxon>
        <taxon>Chlorophyta</taxon>
        <taxon>Pyramimonadophyceae</taxon>
        <taxon>Pyramimonadales</taxon>
        <taxon>Pyramimonadaceae</taxon>
        <taxon>Cymbomonas</taxon>
    </lineage>
</organism>
<name>A0AAE0KPK8_9CHLO</name>
<feature type="non-terminal residue" evidence="13">
    <location>
        <position position="1"/>
    </location>
</feature>
<evidence type="ECO:0000259" key="10">
    <source>
        <dbReference type="Pfam" id="PF18402"/>
    </source>
</evidence>
<evidence type="ECO:0000313" key="13">
    <source>
        <dbReference type="EMBL" id="KAK3256037.1"/>
    </source>
</evidence>
<dbReference type="Gene3D" id="3.90.550.10">
    <property type="entry name" value="Spore Coat Polysaccharide Biosynthesis Protein SpsA, Chain A"/>
    <property type="match status" value="1"/>
</dbReference>
<comment type="caution">
    <text evidence="13">The sequence shown here is derived from an EMBL/GenBank/DDBJ whole genome shotgun (WGS) entry which is preliminary data.</text>
</comment>
<evidence type="ECO:0008006" key="15">
    <source>
        <dbReference type="Google" id="ProtNLM"/>
    </source>
</evidence>
<keyword evidence="5" id="KW-0808">Transferase</keyword>
<accession>A0AAE0KPK8</accession>
<dbReference type="GO" id="GO:0003980">
    <property type="term" value="F:UDP-glucose:glycoprotein glucosyltransferase activity"/>
    <property type="evidence" value="ECO:0007669"/>
    <property type="project" value="InterPro"/>
</dbReference>
<dbReference type="Pfam" id="PF06427">
    <property type="entry name" value="UDP-g_GGTase"/>
    <property type="match status" value="1"/>
</dbReference>
<keyword evidence="7" id="KW-0256">Endoplasmic reticulum</keyword>
<dbReference type="InterPro" id="IPR009448">
    <property type="entry name" value="UDP-g_GGtrans"/>
</dbReference>
<sequence>VRREVRAADQLSALHLAPGTVRKAMTIKEGDSSVRIDIRSEEHLTYVNNIEEDAMYNRWPEEVTQLLRPRYPGRMPTVRKNLFNAVFFVDGASEGGLAVADVIITYVQQFIPVRMGIVVVSSKELAETVKMPEEEEEEEEDEEEDYESMMMKMMMGGGMGGGKPAKPDPDTSHKVARLFYALKLAADERSAVLFLQACNEQRDVMGFPNQRFKLQMKDVQGAWKQTYRNAIKAKTGTRPSKEDTQEAFKAALQKDSGALQPLRARAPKRCPAPSAREPAGEGACCIWGCIRGEEPGVADPAAGARSIPELRGRCLWGFRVDGGFRAAATQFAIAKGMTNLPVLAVNGEIYTEEDAMGQGVEAILMPVVNREANSLAGLVHYKKIDDDTNVLDYLMQGSGVPRFNPLMLPHGRTQPEFELVKLDAQYFSDRGVLSKLPYLTAVEAGDDVAPVSQWVVADLGLATGRALMAEAARRLTQPSCKARIALLLNSQSDAAAPLSRVVHAAAGLSSRRHKLPGFLQELLAAPAPAAADLDGAPQDTSDSAVDAAVDAAVAEDVAPLSAEEVETRALELAGKAGLNVEELRQMLANAAALDKELADQRAVVTELLALGPGDAALVTNGKMLRAPPSEQALLAEDIALGEVMEYRQRAQQLEELVLGNTFSHTSTDELTSAFYSHVIMTASLIISTHQASATKEGGRGHQDPDFVLSEALQGNYSGVLIEGDSDSLVEIQALVDPLSPKAQRLAPLLVFLSERIGATIRLFLNPDREISDVPLKSFYRYVLPAKGMEDAPGAYFTRLPASKVLTMAMDVPESWLVSIIANRYDSDNIKLEDLNDEISAVNVEYQLDSLMVTGHTTELRQRQPPRGVQLELGDSAKPDAVGTIIMSNLGYFQLKSAPGVWNLRLKPGRSSELYTIDYMHPLGPQKPKPFEGDVLQTQVVVSSFDGAILRMQLRRQPGKEGMDVLQDSEEGSKAALPEADPFGDEDEEDMYEDAEESAESSSLWNRAMNLLGTPSATAPPTSIASTNETIHIFSVASGHLYERLLKIMVLSVLSHTQNPVKFWFISNYLSPQFRDFIPHMAKEHSFEYELVTYKWPSWLHKQTEKQRIIWAYKILFLDVLFPLDLHKVIYVDADQIVRTDIAQLWNTDLQGRALAYTPFCDNNKDMEGFRFWKQGFWKDHLRGRPYHISALYVVDLDRFRQTAAGDPDCRGALSGVVPSVLDCLTLPQGPVPSASPLGPLYLPGWQSCQPLAVTADSSSACTRLRLHPPRGDQLRVVYDNLSKDPNSLANLDQDLPNYAQHQVPIFSLPQPQPSQRRGKNLVAVMTFVQTAPKENGGALL</sequence>
<feature type="domain" description="Glucosyltransferase 24 catalytic" evidence="12">
    <location>
        <begin position="1270"/>
        <end position="1310"/>
    </location>
</feature>
<evidence type="ECO:0000256" key="6">
    <source>
        <dbReference type="ARBA" id="ARBA00022729"/>
    </source>
</evidence>
<dbReference type="PANTHER" id="PTHR11226">
    <property type="entry name" value="UDP-GLUCOSE GLYCOPROTEIN:GLUCOSYLTRANSFERASE"/>
    <property type="match status" value="1"/>
</dbReference>
<dbReference type="InterPro" id="IPR040497">
    <property type="entry name" value="Glyco_transf_24"/>
</dbReference>
<keyword evidence="6" id="KW-0732">Signal</keyword>